<keyword evidence="4 6" id="KW-1133">Transmembrane helix</keyword>
<keyword evidence="3 6" id="KW-0812">Transmembrane</keyword>
<evidence type="ECO:0000259" key="7">
    <source>
        <dbReference type="Pfam" id="PF12823"/>
    </source>
</evidence>
<evidence type="ECO:0000256" key="5">
    <source>
        <dbReference type="ARBA" id="ARBA00023136"/>
    </source>
</evidence>
<name>A0ABP4XBW8_9MICO</name>
<comment type="subcellular location">
    <subcellularLocation>
        <location evidence="1">Cell membrane</location>
        <topology evidence="1">Multi-pass membrane protein</topology>
    </subcellularLocation>
</comment>
<dbReference type="Proteomes" id="UP001501475">
    <property type="component" value="Unassembled WGS sequence"/>
</dbReference>
<dbReference type="EMBL" id="BAAAPN010000106">
    <property type="protein sequence ID" value="GAA1776734.1"/>
    <property type="molecule type" value="Genomic_DNA"/>
</dbReference>
<dbReference type="PANTHER" id="PTHR40077:SF2">
    <property type="entry name" value="MEMBRANE PROTEIN"/>
    <property type="match status" value="1"/>
</dbReference>
<protein>
    <submittedName>
        <fullName evidence="8">DUF3817 domain-containing protein</fullName>
    </submittedName>
</protein>
<organism evidence="8 9">
    <name type="scientific">Nostocoides vanveenii</name>
    <dbReference type="NCBI Taxonomy" id="330835"/>
    <lineage>
        <taxon>Bacteria</taxon>
        <taxon>Bacillati</taxon>
        <taxon>Actinomycetota</taxon>
        <taxon>Actinomycetes</taxon>
        <taxon>Micrococcales</taxon>
        <taxon>Intrasporangiaceae</taxon>
        <taxon>Nostocoides</taxon>
    </lineage>
</organism>
<keyword evidence="5 6" id="KW-0472">Membrane</keyword>
<evidence type="ECO:0000256" key="6">
    <source>
        <dbReference type="SAM" id="Phobius"/>
    </source>
</evidence>
<keyword evidence="9" id="KW-1185">Reference proteome</keyword>
<feature type="transmembrane region" description="Helical" evidence="6">
    <location>
        <begin position="65"/>
        <end position="84"/>
    </location>
</feature>
<evidence type="ECO:0000256" key="1">
    <source>
        <dbReference type="ARBA" id="ARBA00004651"/>
    </source>
</evidence>
<sequence length="122" mass="13334">MTANPQSRDAAKLATALRFFTVMALIVGVGLLILVVEMVFQYLLHWNGDPGNRANPLAWWPQPHGFLYMIYLAATANLGFKAGWSLPKMVGVMLAGCVPFLSFVVERKVAAEFARPQVASAP</sequence>
<evidence type="ECO:0000256" key="3">
    <source>
        <dbReference type="ARBA" id="ARBA00022692"/>
    </source>
</evidence>
<reference evidence="9" key="1">
    <citation type="journal article" date="2019" name="Int. J. Syst. Evol. Microbiol.">
        <title>The Global Catalogue of Microorganisms (GCM) 10K type strain sequencing project: providing services to taxonomists for standard genome sequencing and annotation.</title>
        <authorList>
            <consortium name="The Broad Institute Genomics Platform"/>
            <consortium name="The Broad Institute Genome Sequencing Center for Infectious Disease"/>
            <person name="Wu L."/>
            <person name="Ma J."/>
        </authorList>
    </citation>
    <scope>NUCLEOTIDE SEQUENCE [LARGE SCALE GENOMIC DNA]</scope>
    <source>
        <strain evidence="9">JCM 15591</strain>
    </source>
</reference>
<evidence type="ECO:0000256" key="2">
    <source>
        <dbReference type="ARBA" id="ARBA00022475"/>
    </source>
</evidence>
<comment type="caution">
    <text evidence="8">The sequence shown here is derived from an EMBL/GenBank/DDBJ whole genome shotgun (WGS) entry which is preliminary data.</text>
</comment>
<feature type="domain" description="DUF3817" evidence="7">
    <location>
        <begin position="17"/>
        <end position="109"/>
    </location>
</feature>
<dbReference type="Pfam" id="PF12823">
    <property type="entry name" value="DUF3817"/>
    <property type="match status" value="1"/>
</dbReference>
<evidence type="ECO:0000313" key="8">
    <source>
        <dbReference type="EMBL" id="GAA1776734.1"/>
    </source>
</evidence>
<accession>A0ABP4XBW8</accession>
<proteinExistence type="predicted"/>
<dbReference type="InterPro" id="IPR023845">
    <property type="entry name" value="DUF3817_TM"/>
</dbReference>
<evidence type="ECO:0000313" key="9">
    <source>
        <dbReference type="Proteomes" id="UP001501475"/>
    </source>
</evidence>
<evidence type="ECO:0000256" key="4">
    <source>
        <dbReference type="ARBA" id="ARBA00022989"/>
    </source>
</evidence>
<keyword evidence="2" id="KW-1003">Cell membrane</keyword>
<feature type="transmembrane region" description="Helical" evidence="6">
    <location>
        <begin position="20"/>
        <end position="45"/>
    </location>
</feature>
<dbReference type="NCBIfam" id="TIGR03954">
    <property type="entry name" value="integ_memb_HG"/>
    <property type="match status" value="1"/>
</dbReference>
<dbReference type="PANTHER" id="PTHR40077">
    <property type="entry name" value="MEMBRANE PROTEIN-RELATED"/>
    <property type="match status" value="1"/>
</dbReference>
<dbReference type="RefSeq" id="WP_344069306.1">
    <property type="nucleotide sequence ID" value="NZ_BAAAPN010000106.1"/>
</dbReference>
<gene>
    <name evidence="8" type="ORF">GCM10009810_37360</name>
</gene>